<proteinExistence type="predicted"/>
<evidence type="ECO:0000313" key="2">
    <source>
        <dbReference type="Proteomes" id="UP000054477"/>
    </source>
</evidence>
<dbReference type="EMBL" id="KN839065">
    <property type="protein sequence ID" value="KIJ91037.1"/>
    <property type="molecule type" value="Genomic_DNA"/>
</dbReference>
<reference evidence="2" key="2">
    <citation type="submission" date="2015-01" db="EMBL/GenBank/DDBJ databases">
        <title>Evolutionary Origins and Diversification of the Mycorrhizal Mutualists.</title>
        <authorList>
            <consortium name="DOE Joint Genome Institute"/>
            <consortium name="Mycorrhizal Genomics Consortium"/>
            <person name="Kohler A."/>
            <person name="Kuo A."/>
            <person name="Nagy L.G."/>
            <person name="Floudas D."/>
            <person name="Copeland A."/>
            <person name="Barry K.W."/>
            <person name="Cichocki N."/>
            <person name="Veneault-Fourrey C."/>
            <person name="LaButti K."/>
            <person name="Lindquist E.A."/>
            <person name="Lipzen A."/>
            <person name="Lundell T."/>
            <person name="Morin E."/>
            <person name="Murat C."/>
            <person name="Riley R."/>
            <person name="Ohm R."/>
            <person name="Sun H."/>
            <person name="Tunlid A."/>
            <person name="Henrissat B."/>
            <person name="Grigoriev I.V."/>
            <person name="Hibbett D.S."/>
            <person name="Martin F."/>
        </authorList>
    </citation>
    <scope>NUCLEOTIDE SEQUENCE [LARGE SCALE GENOMIC DNA]</scope>
    <source>
        <strain evidence="2">LaAM-08-1</strain>
    </source>
</reference>
<sequence>GLYSAPLIPAGIRSFRRNPAESSGMKFGRKACYFFHSGVLLFRRNDWIPEL</sequence>
<name>A0A0C9X3D8_9AGAR</name>
<feature type="non-terminal residue" evidence="1">
    <location>
        <position position="51"/>
    </location>
</feature>
<keyword evidence="2" id="KW-1185">Reference proteome</keyword>
<dbReference type="Proteomes" id="UP000054477">
    <property type="component" value="Unassembled WGS sequence"/>
</dbReference>
<gene>
    <name evidence="1" type="ORF">K443DRAFT_63580</name>
</gene>
<accession>A0A0C9X3D8</accession>
<organism evidence="1 2">
    <name type="scientific">Laccaria amethystina LaAM-08-1</name>
    <dbReference type="NCBI Taxonomy" id="1095629"/>
    <lineage>
        <taxon>Eukaryota</taxon>
        <taxon>Fungi</taxon>
        <taxon>Dikarya</taxon>
        <taxon>Basidiomycota</taxon>
        <taxon>Agaricomycotina</taxon>
        <taxon>Agaricomycetes</taxon>
        <taxon>Agaricomycetidae</taxon>
        <taxon>Agaricales</taxon>
        <taxon>Agaricineae</taxon>
        <taxon>Hydnangiaceae</taxon>
        <taxon>Laccaria</taxon>
    </lineage>
</organism>
<evidence type="ECO:0000313" key="1">
    <source>
        <dbReference type="EMBL" id="KIJ91037.1"/>
    </source>
</evidence>
<reference evidence="1 2" key="1">
    <citation type="submission" date="2014-04" db="EMBL/GenBank/DDBJ databases">
        <authorList>
            <consortium name="DOE Joint Genome Institute"/>
            <person name="Kuo A."/>
            <person name="Kohler A."/>
            <person name="Nagy L.G."/>
            <person name="Floudas D."/>
            <person name="Copeland A."/>
            <person name="Barry K.W."/>
            <person name="Cichocki N."/>
            <person name="Veneault-Fourrey C."/>
            <person name="LaButti K."/>
            <person name="Lindquist E.A."/>
            <person name="Lipzen A."/>
            <person name="Lundell T."/>
            <person name="Morin E."/>
            <person name="Murat C."/>
            <person name="Sun H."/>
            <person name="Tunlid A."/>
            <person name="Henrissat B."/>
            <person name="Grigoriev I.V."/>
            <person name="Hibbett D.S."/>
            <person name="Martin F."/>
            <person name="Nordberg H.P."/>
            <person name="Cantor M.N."/>
            <person name="Hua S.X."/>
        </authorList>
    </citation>
    <scope>NUCLEOTIDE SEQUENCE [LARGE SCALE GENOMIC DNA]</scope>
    <source>
        <strain evidence="1 2">LaAM-08-1</strain>
    </source>
</reference>
<feature type="non-terminal residue" evidence="1">
    <location>
        <position position="1"/>
    </location>
</feature>
<dbReference type="AlphaFoldDB" id="A0A0C9X3D8"/>
<protein>
    <submittedName>
        <fullName evidence="1">Uncharacterized protein</fullName>
    </submittedName>
</protein>
<dbReference type="HOGENOM" id="CLU_3129758_0_0_1"/>